<evidence type="ECO:0000256" key="1">
    <source>
        <dbReference type="ARBA" id="ARBA00007345"/>
    </source>
</evidence>
<dbReference type="AlphaFoldDB" id="A0A1J9RZ69"/>
<comment type="similarity">
    <text evidence="1 4">Belongs to the universal ribosomal protein uS19 family.</text>
</comment>
<keyword evidence="2 4" id="KW-0689">Ribosomal protein</keyword>
<keyword evidence="3 4" id="KW-0687">Ribonucleoprotein</keyword>
<comment type="caution">
    <text evidence="5">The sequence shown here is derived from an EMBL/GenBank/DDBJ whole genome shotgun (WGS) entry which is preliminary data.</text>
</comment>
<proteinExistence type="inferred from homology"/>
<dbReference type="PIRSF" id="PIRSF002144">
    <property type="entry name" value="Ribosomal_S19"/>
    <property type="match status" value="1"/>
</dbReference>
<dbReference type="PANTHER" id="PTHR11880">
    <property type="entry name" value="RIBOSOMAL PROTEIN S19P FAMILY MEMBER"/>
    <property type="match status" value="1"/>
</dbReference>
<evidence type="ECO:0000256" key="4">
    <source>
        <dbReference type="RuleBase" id="RU003485"/>
    </source>
</evidence>
<dbReference type="RefSeq" id="XP_020133999.1">
    <property type="nucleotide sequence ID" value="XM_020276678.1"/>
</dbReference>
<dbReference type="EMBL" id="MNUE01000005">
    <property type="protein sequence ID" value="OJD37971.1"/>
    <property type="molecule type" value="Genomic_DNA"/>
</dbReference>
<evidence type="ECO:0000313" key="6">
    <source>
        <dbReference type="Proteomes" id="UP000183809"/>
    </source>
</evidence>
<evidence type="ECO:0000313" key="5">
    <source>
        <dbReference type="EMBL" id="OJD37971.1"/>
    </source>
</evidence>
<name>A0A1J9RZ69_9PEZI</name>
<dbReference type="Proteomes" id="UP000183809">
    <property type="component" value="Unassembled WGS sequence"/>
</dbReference>
<dbReference type="InterPro" id="IPR023575">
    <property type="entry name" value="Ribosomal_uS19_SF"/>
</dbReference>
<dbReference type="GeneID" id="31016939"/>
<dbReference type="GO" id="GO:0005763">
    <property type="term" value="C:mitochondrial small ribosomal subunit"/>
    <property type="evidence" value="ECO:0007669"/>
    <property type="project" value="TreeGrafter"/>
</dbReference>
<reference evidence="5 6" key="1">
    <citation type="submission" date="2016-10" db="EMBL/GenBank/DDBJ databases">
        <title>Proteomics and genomics reveal pathogen-plant mechanisms compatible with a hemibiotrophic lifestyle of Diplodia corticola.</title>
        <authorList>
            <person name="Fernandes I."/>
            <person name="De Jonge R."/>
            <person name="Van De Peer Y."/>
            <person name="Devreese B."/>
            <person name="Alves A."/>
            <person name="Esteves A.C."/>
        </authorList>
    </citation>
    <scope>NUCLEOTIDE SEQUENCE [LARGE SCALE GENOMIC DNA]</scope>
    <source>
        <strain evidence="5 6">CBS 112549</strain>
    </source>
</reference>
<dbReference type="OrthoDB" id="2043at2759"/>
<protein>
    <submittedName>
        <fullName evidence="5">Ribosomal protein s19</fullName>
    </submittedName>
</protein>
<dbReference type="InterPro" id="IPR002222">
    <property type="entry name" value="Ribosomal_uS19"/>
</dbReference>
<keyword evidence="6" id="KW-1185">Reference proteome</keyword>
<dbReference type="Pfam" id="PF00203">
    <property type="entry name" value="Ribosomal_S19"/>
    <property type="match status" value="1"/>
</dbReference>
<dbReference type="PANTHER" id="PTHR11880:SF8">
    <property type="entry name" value="SMALL RIBOSOMAL SUBUNIT PROTEIN US19M"/>
    <property type="match status" value="1"/>
</dbReference>
<dbReference type="HAMAP" id="MF_00531">
    <property type="entry name" value="Ribosomal_uS19"/>
    <property type="match status" value="1"/>
</dbReference>
<gene>
    <name evidence="5" type="ORF">BKCO1_50001</name>
</gene>
<sequence length="109" mass="12055">MLPTRALFARSVWKGPNIVPASPSVHMVHRDMKNTAAKQTSDRRKTRSLPIVFAKPGERAPPPIKTQARSAVILPNFVGLKFAIHNGKTYTNIQITEDMVGYKLGEFAA</sequence>
<dbReference type="STRING" id="236234.A0A1J9RZ69"/>
<dbReference type="GO" id="GO:0003735">
    <property type="term" value="F:structural constituent of ribosome"/>
    <property type="evidence" value="ECO:0007669"/>
    <property type="project" value="InterPro"/>
</dbReference>
<dbReference type="PRINTS" id="PR00975">
    <property type="entry name" value="RIBOSOMALS19"/>
</dbReference>
<dbReference type="GO" id="GO:0006412">
    <property type="term" value="P:translation"/>
    <property type="evidence" value="ECO:0007669"/>
    <property type="project" value="InterPro"/>
</dbReference>
<evidence type="ECO:0000256" key="3">
    <source>
        <dbReference type="ARBA" id="ARBA00023274"/>
    </source>
</evidence>
<dbReference type="GO" id="GO:0000028">
    <property type="term" value="P:ribosomal small subunit assembly"/>
    <property type="evidence" value="ECO:0007669"/>
    <property type="project" value="TreeGrafter"/>
</dbReference>
<dbReference type="Gene3D" id="3.30.860.10">
    <property type="entry name" value="30s Ribosomal Protein S19, Chain A"/>
    <property type="match status" value="1"/>
</dbReference>
<dbReference type="SUPFAM" id="SSF54570">
    <property type="entry name" value="Ribosomal protein S19"/>
    <property type="match status" value="1"/>
</dbReference>
<evidence type="ECO:0000256" key="2">
    <source>
        <dbReference type="ARBA" id="ARBA00022980"/>
    </source>
</evidence>
<accession>A0A1J9RZ69</accession>
<organism evidence="5 6">
    <name type="scientific">Diplodia corticola</name>
    <dbReference type="NCBI Taxonomy" id="236234"/>
    <lineage>
        <taxon>Eukaryota</taxon>
        <taxon>Fungi</taxon>
        <taxon>Dikarya</taxon>
        <taxon>Ascomycota</taxon>
        <taxon>Pezizomycotina</taxon>
        <taxon>Dothideomycetes</taxon>
        <taxon>Dothideomycetes incertae sedis</taxon>
        <taxon>Botryosphaeriales</taxon>
        <taxon>Botryosphaeriaceae</taxon>
        <taxon>Diplodia</taxon>
    </lineage>
</organism>